<comment type="caution">
    <text evidence="1">The sequence shown here is derived from an EMBL/GenBank/DDBJ whole genome shotgun (WGS) entry which is preliminary data.</text>
</comment>
<reference evidence="1 2" key="1">
    <citation type="journal article" date="2016" name="Front. Microbiol.">
        <title>Genomic Resource of Rice Seed Associated Bacteria.</title>
        <authorList>
            <person name="Midha S."/>
            <person name="Bansal K."/>
            <person name="Sharma S."/>
            <person name="Kumar N."/>
            <person name="Patil P.P."/>
            <person name="Chaudhry V."/>
            <person name="Patil P.B."/>
        </authorList>
    </citation>
    <scope>NUCLEOTIDE SEQUENCE [LARGE SCALE GENOMIC DNA]</scope>
    <source>
        <strain evidence="1 2">NS331</strain>
    </source>
</reference>
<sequence>MNSYRCYYTPKGPFGNLAPSDAGVMPFVQVQANNAEGAQRAAHHVTGCPIAEAERLDDVAA</sequence>
<evidence type="ECO:0000313" key="1">
    <source>
        <dbReference type="EMBL" id="KTT14740.1"/>
    </source>
</evidence>
<gene>
    <name evidence="1" type="ORF">NS331_22585</name>
</gene>
<keyword evidence="2" id="KW-1185">Reference proteome</keyword>
<dbReference type="AlphaFoldDB" id="A0A147GMP0"/>
<name>A0A147GMP0_9BURK</name>
<organism evidence="1 2">
    <name type="scientific">Pseudacidovorax intermedius</name>
    <dbReference type="NCBI Taxonomy" id="433924"/>
    <lineage>
        <taxon>Bacteria</taxon>
        <taxon>Pseudomonadati</taxon>
        <taxon>Pseudomonadota</taxon>
        <taxon>Betaproteobacteria</taxon>
        <taxon>Burkholderiales</taxon>
        <taxon>Comamonadaceae</taxon>
        <taxon>Pseudacidovorax</taxon>
    </lineage>
</organism>
<accession>A0A147GMP0</accession>
<evidence type="ECO:0000313" key="2">
    <source>
        <dbReference type="Proteomes" id="UP000072741"/>
    </source>
</evidence>
<dbReference type="Proteomes" id="UP000072741">
    <property type="component" value="Unassembled WGS sequence"/>
</dbReference>
<dbReference type="EMBL" id="LDSL01000172">
    <property type="protein sequence ID" value="KTT14740.1"/>
    <property type="molecule type" value="Genomic_DNA"/>
</dbReference>
<protein>
    <submittedName>
        <fullName evidence="1">Uncharacterized protein</fullName>
    </submittedName>
</protein>
<proteinExistence type="predicted"/>
<dbReference type="RefSeq" id="WP_058644179.1">
    <property type="nucleotide sequence ID" value="NZ_LDSL01000172.1"/>
</dbReference>
<dbReference type="OrthoDB" id="8859720at2"/>